<feature type="non-terminal residue" evidence="2">
    <location>
        <position position="50"/>
    </location>
</feature>
<evidence type="ECO:0000256" key="1">
    <source>
        <dbReference type="SAM" id="MobiDB-lite"/>
    </source>
</evidence>
<accession>A0A6J4U992</accession>
<reference evidence="2" key="1">
    <citation type="submission" date="2020-02" db="EMBL/GenBank/DDBJ databases">
        <authorList>
            <person name="Meier V. D."/>
        </authorList>
    </citation>
    <scope>NUCLEOTIDE SEQUENCE</scope>
    <source>
        <strain evidence="2">AVDCRST_MAG19</strain>
    </source>
</reference>
<sequence length="50" mass="5373">WSRSGRGRCGPTAPTASPTLPVPTSCRTRPAPPRADWPASRTPSPRSWSD</sequence>
<protein>
    <submittedName>
        <fullName evidence="2">Uncharacterized protein</fullName>
    </submittedName>
</protein>
<organism evidence="2">
    <name type="scientific">uncultured Thermomicrobiales bacterium</name>
    <dbReference type="NCBI Taxonomy" id="1645740"/>
    <lineage>
        <taxon>Bacteria</taxon>
        <taxon>Pseudomonadati</taxon>
        <taxon>Thermomicrobiota</taxon>
        <taxon>Thermomicrobia</taxon>
        <taxon>Thermomicrobiales</taxon>
        <taxon>environmental samples</taxon>
    </lineage>
</organism>
<proteinExistence type="predicted"/>
<name>A0A6J4U992_9BACT</name>
<dbReference type="AlphaFoldDB" id="A0A6J4U992"/>
<dbReference type="EMBL" id="CADCWL010000010">
    <property type="protein sequence ID" value="CAA9544404.1"/>
    <property type="molecule type" value="Genomic_DNA"/>
</dbReference>
<gene>
    <name evidence="2" type="ORF">AVDCRST_MAG19-179</name>
</gene>
<feature type="region of interest" description="Disordered" evidence="1">
    <location>
        <begin position="1"/>
        <end position="50"/>
    </location>
</feature>
<evidence type="ECO:0000313" key="2">
    <source>
        <dbReference type="EMBL" id="CAA9544404.1"/>
    </source>
</evidence>
<feature type="non-terminal residue" evidence="2">
    <location>
        <position position="1"/>
    </location>
</feature>
<feature type="compositionally biased region" description="Polar residues" evidence="1">
    <location>
        <begin position="41"/>
        <end position="50"/>
    </location>
</feature>